<evidence type="ECO:0000256" key="8">
    <source>
        <dbReference type="ARBA" id="ARBA00023136"/>
    </source>
</evidence>
<keyword evidence="3 10" id="KW-0813">Transport</keyword>
<dbReference type="PROSITE" id="PS50928">
    <property type="entry name" value="ABC_TM1"/>
    <property type="match status" value="1"/>
</dbReference>
<keyword evidence="8 10" id="KW-0472">Membrane</keyword>
<dbReference type="GO" id="GO:0055085">
    <property type="term" value="P:transmembrane transport"/>
    <property type="evidence" value="ECO:0007669"/>
    <property type="project" value="InterPro"/>
</dbReference>
<evidence type="ECO:0000256" key="5">
    <source>
        <dbReference type="ARBA" id="ARBA00022519"/>
    </source>
</evidence>
<keyword evidence="4" id="KW-1003">Cell membrane</keyword>
<feature type="domain" description="ABC transmembrane type-1" evidence="11">
    <location>
        <begin position="71"/>
        <end position="284"/>
    </location>
</feature>
<feature type="transmembrane region" description="Helical" evidence="10">
    <location>
        <begin position="109"/>
        <end position="129"/>
    </location>
</feature>
<evidence type="ECO:0000256" key="9">
    <source>
        <dbReference type="ARBA" id="ARBA00040780"/>
    </source>
</evidence>
<dbReference type="RefSeq" id="WP_031502342.1">
    <property type="nucleotide sequence ID" value="NC_022795.1"/>
</dbReference>
<protein>
    <recommendedName>
        <fullName evidence="9">sn-glycerol-3-phosphate transport system permease protein UgpA</fullName>
    </recommendedName>
</protein>
<gene>
    <name evidence="12" type="ORF">AJ81_09355</name>
</gene>
<dbReference type="EMBL" id="CP007141">
    <property type="protein sequence ID" value="AJC74347.1"/>
    <property type="molecule type" value="Genomic_DNA"/>
</dbReference>
<dbReference type="GO" id="GO:0005886">
    <property type="term" value="C:plasma membrane"/>
    <property type="evidence" value="ECO:0007669"/>
    <property type="project" value="UniProtKB-SubCell"/>
</dbReference>
<dbReference type="InterPro" id="IPR050809">
    <property type="entry name" value="UgpAE/MalFG_permease"/>
</dbReference>
<keyword evidence="7 10" id="KW-1133">Transmembrane helix</keyword>
<feature type="transmembrane region" description="Helical" evidence="10">
    <location>
        <begin position="258"/>
        <end position="283"/>
    </location>
</feature>
<comment type="similarity">
    <text evidence="10">Belongs to the binding-protein-dependent transport system permease family.</text>
</comment>
<keyword evidence="5" id="KW-0997">Cell inner membrane</keyword>
<reference evidence="12 13" key="1">
    <citation type="submission" date="2014-01" db="EMBL/GenBank/DDBJ databases">
        <title>Genome sequencing of Thermotog hypogea.</title>
        <authorList>
            <person name="Zhang X."/>
            <person name="Alvare G."/>
            <person name="Fristensky B."/>
            <person name="Chen L."/>
            <person name="Suen T."/>
            <person name="Chen Q."/>
            <person name="Ma K."/>
        </authorList>
    </citation>
    <scope>NUCLEOTIDE SEQUENCE [LARGE SCALE GENOMIC DNA]</scope>
    <source>
        <strain evidence="12 13">DSM 11164</strain>
    </source>
</reference>
<dbReference type="Proteomes" id="UP000077469">
    <property type="component" value="Chromosome"/>
</dbReference>
<dbReference type="InterPro" id="IPR035906">
    <property type="entry name" value="MetI-like_sf"/>
</dbReference>
<feature type="transmembrane region" description="Helical" evidence="10">
    <location>
        <begin position="208"/>
        <end position="228"/>
    </location>
</feature>
<feature type="transmembrane region" description="Helical" evidence="10">
    <location>
        <begin position="75"/>
        <end position="97"/>
    </location>
</feature>
<evidence type="ECO:0000256" key="10">
    <source>
        <dbReference type="RuleBase" id="RU363032"/>
    </source>
</evidence>
<feature type="transmembrane region" description="Helical" evidence="10">
    <location>
        <begin position="156"/>
        <end position="179"/>
    </location>
</feature>
<dbReference type="Pfam" id="PF00528">
    <property type="entry name" value="BPD_transp_1"/>
    <property type="match status" value="1"/>
</dbReference>
<dbReference type="InterPro" id="IPR000515">
    <property type="entry name" value="MetI-like"/>
</dbReference>
<evidence type="ECO:0000259" key="11">
    <source>
        <dbReference type="PROSITE" id="PS50928"/>
    </source>
</evidence>
<evidence type="ECO:0000256" key="7">
    <source>
        <dbReference type="ARBA" id="ARBA00022989"/>
    </source>
</evidence>
<accession>A0A0X1KSP6</accession>
<dbReference type="CDD" id="cd06261">
    <property type="entry name" value="TM_PBP2"/>
    <property type="match status" value="1"/>
</dbReference>
<dbReference type="Gene3D" id="1.10.3720.10">
    <property type="entry name" value="MetI-like"/>
    <property type="match status" value="1"/>
</dbReference>
<keyword evidence="6 10" id="KW-0812">Transmembrane</keyword>
<comment type="subcellular location">
    <subcellularLocation>
        <location evidence="1">Cell inner membrane</location>
        <topology evidence="1">Multi-pass membrane protein</topology>
    </subcellularLocation>
    <subcellularLocation>
        <location evidence="10">Cell membrane</location>
        <topology evidence="10">Multi-pass membrane protein</topology>
    </subcellularLocation>
</comment>
<dbReference type="PaxDb" id="1123384-AJ81_09355"/>
<evidence type="ECO:0000313" key="13">
    <source>
        <dbReference type="Proteomes" id="UP000077469"/>
    </source>
</evidence>
<feature type="transmembrane region" description="Helical" evidence="10">
    <location>
        <begin position="12"/>
        <end position="30"/>
    </location>
</feature>
<keyword evidence="13" id="KW-1185">Reference proteome</keyword>
<dbReference type="KEGG" id="phy:AJ81_09355"/>
<evidence type="ECO:0000256" key="1">
    <source>
        <dbReference type="ARBA" id="ARBA00004429"/>
    </source>
</evidence>
<dbReference type="STRING" id="1123384.AJ81_09355"/>
<evidence type="ECO:0000256" key="6">
    <source>
        <dbReference type="ARBA" id="ARBA00022692"/>
    </source>
</evidence>
<dbReference type="AlphaFoldDB" id="A0A0X1KSP6"/>
<evidence type="ECO:0000256" key="2">
    <source>
        <dbReference type="ARBA" id="ARBA00011557"/>
    </source>
</evidence>
<name>A0A0X1KSP6_9THEM</name>
<comment type="subunit">
    <text evidence="2">The complex is composed of two ATP-binding proteins (UgpC), two transmembrane proteins (UgpA and UgpE) and a solute-binding protein (UgpB).</text>
</comment>
<dbReference type="PANTHER" id="PTHR43227:SF9">
    <property type="entry name" value="SN-GLYCEROL-3-PHOSPHATE TRANSPORT SYSTEM PERMEASE PROTEIN UGPA"/>
    <property type="match status" value="1"/>
</dbReference>
<sequence length="295" mass="33088">MHAQSRFPNKLLPYILLSPSIVVIAVFFIIPTVKSIYQSFFRVSPFGDRRIFVGFDNFVRLFNSPAYVQSLLRTLIFATAVVLIGLSFCMIVAVLLNQRIRGMSVFRTFFIWTYAISPAIAGTIWALMFNPATGPVVYLVKLLSGKSINWMNDGRLALAIVIVAAVWKMLGYNVIFYLAGLQAIPTELLEAASIDGANGIKRFFRVTFPLLSPTTFFLLIMNMLYAFFEVFGLIDIMTKGGPGNATEVLVYKLYKDGFISIDIGFASAQSVVLFVFVTVLTILQFRYTQQKVFYG</sequence>
<organism evidence="12 13">
    <name type="scientific">Pseudothermotoga hypogea DSM 11164 = NBRC 106472</name>
    <dbReference type="NCBI Taxonomy" id="1123384"/>
    <lineage>
        <taxon>Bacteria</taxon>
        <taxon>Thermotogati</taxon>
        <taxon>Thermotogota</taxon>
        <taxon>Thermotogae</taxon>
        <taxon>Thermotogales</taxon>
        <taxon>Thermotogaceae</taxon>
        <taxon>Pseudothermotoga</taxon>
    </lineage>
</organism>
<dbReference type="SUPFAM" id="SSF161098">
    <property type="entry name" value="MetI-like"/>
    <property type="match status" value="1"/>
</dbReference>
<dbReference type="PANTHER" id="PTHR43227">
    <property type="entry name" value="BLL4140 PROTEIN"/>
    <property type="match status" value="1"/>
</dbReference>
<evidence type="ECO:0000256" key="3">
    <source>
        <dbReference type="ARBA" id="ARBA00022448"/>
    </source>
</evidence>
<proteinExistence type="inferred from homology"/>
<evidence type="ECO:0000313" key="12">
    <source>
        <dbReference type="EMBL" id="AJC74347.1"/>
    </source>
</evidence>
<dbReference type="OrthoDB" id="9788108at2"/>
<dbReference type="PATRIC" id="fig|1123384.7.peg.1883"/>
<evidence type="ECO:0000256" key="4">
    <source>
        <dbReference type="ARBA" id="ARBA00022475"/>
    </source>
</evidence>